<sequence length="44" mass="5041">MSHFQIGRDQDGLTLEKFELLGNLQESGGYQEIRKTISIFPLDD</sequence>
<evidence type="ECO:0000313" key="1">
    <source>
        <dbReference type="EMBL" id="ASV73652.1"/>
    </source>
</evidence>
<dbReference type="KEGG" id="ttf:THTE_1050"/>
<keyword evidence="2" id="KW-1185">Reference proteome</keyword>
<protein>
    <submittedName>
        <fullName evidence="1">Uncharacterized protein</fullName>
    </submittedName>
</protein>
<organism evidence="1 2">
    <name type="scientific">Thermogutta terrifontis</name>
    <dbReference type="NCBI Taxonomy" id="1331910"/>
    <lineage>
        <taxon>Bacteria</taxon>
        <taxon>Pseudomonadati</taxon>
        <taxon>Planctomycetota</taxon>
        <taxon>Planctomycetia</taxon>
        <taxon>Pirellulales</taxon>
        <taxon>Thermoguttaceae</taxon>
        <taxon>Thermogutta</taxon>
    </lineage>
</organism>
<dbReference type="EMBL" id="CP018477">
    <property type="protein sequence ID" value="ASV73652.1"/>
    <property type="molecule type" value="Genomic_DNA"/>
</dbReference>
<proteinExistence type="predicted"/>
<evidence type="ECO:0000313" key="2">
    <source>
        <dbReference type="Proteomes" id="UP000215086"/>
    </source>
</evidence>
<accession>A0A286RCG3</accession>
<dbReference type="Proteomes" id="UP000215086">
    <property type="component" value="Chromosome"/>
</dbReference>
<gene>
    <name evidence="1" type="ORF">THTE_1050</name>
</gene>
<dbReference type="AlphaFoldDB" id="A0A286RCG3"/>
<reference evidence="1 2" key="1">
    <citation type="journal article" name="Front. Microbiol.">
        <title>Sugar Metabolism of the First Thermophilic Planctomycete Thermogutta terrifontis: Comparative Genomic and Transcriptomic Approaches.</title>
        <authorList>
            <person name="Elcheninov A.G."/>
            <person name="Menzel P."/>
            <person name="Gudbergsdottir S.R."/>
            <person name="Slesarev A.I."/>
            <person name="Kadnikov V.V."/>
            <person name="Krogh A."/>
            <person name="Bonch-Osmolovskaya E.A."/>
            <person name="Peng X."/>
            <person name="Kublanov I.V."/>
        </authorList>
    </citation>
    <scope>NUCLEOTIDE SEQUENCE [LARGE SCALE GENOMIC DNA]</scope>
    <source>
        <strain evidence="1 2">R1</strain>
    </source>
</reference>
<name>A0A286RCG3_9BACT</name>